<dbReference type="InterPro" id="IPR030391">
    <property type="entry name" value="MeTrfase_TrmA_CS"/>
</dbReference>
<dbReference type="PROSITE" id="PS51687">
    <property type="entry name" value="SAM_MT_RNA_M5U"/>
    <property type="match status" value="1"/>
</dbReference>
<dbReference type="PANTHER" id="PTHR11061">
    <property type="entry name" value="RNA M5U METHYLTRANSFERASE"/>
    <property type="match status" value="1"/>
</dbReference>
<dbReference type="AlphaFoldDB" id="A0A7C6ECS4"/>
<dbReference type="GO" id="GO:0070041">
    <property type="term" value="F:rRNA (uridine-C5-)-methyltransferase activity"/>
    <property type="evidence" value="ECO:0007669"/>
    <property type="project" value="TreeGrafter"/>
</dbReference>
<comment type="caution">
    <text evidence="6">The sequence shown here is derived from an EMBL/GenBank/DDBJ whole genome shotgun (WGS) entry which is preliminary data.</text>
</comment>
<gene>
    <name evidence="6" type="primary">rlmD</name>
    <name evidence="6" type="ORF">ENW73_09140</name>
</gene>
<organism evidence="6">
    <name type="scientific">candidate division WOR-3 bacterium</name>
    <dbReference type="NCBI Taxonomy" id="2052148"/>
    <lineage>
        <taxon>Bacteria</taxon>
        <taxon>Bacteria division WOR-3</taxon>
    </lineage>
</organism>
<feature type="binding site" evidence="4">
    <location>
        <position position="325"/>
    </location>
    <ligand>
        <name>S-adenosyl-L-methionine</name>
        <dbReference type="ChEBI" id="CHEBI:59789"/>
    </ligand>
</feature>
<sequence length="461" mass="52677">MQNSHRRLCEEPLLPGDYPRIQAVAIELVIDKIVYGGDGIGNYNGVKVFVPYSAPQERLLVSIQVKKKDYYIGRIKEILEPSPFRVQPPCPYFFTCGGCHFQHLQYDYQLVVKKLIANEALQRIGKVSCLASNPKPAPRQWHYRNKTQFPLSPPHKIGYFQRKTHQIVETEKCLLHPTIFDSIRRFFKNSIKEASETIYDENRHEGNIRHIILRQGFNTDECLVIIVTKEERVKQAVYQELIHLDGTNIVGIVQNINPIKTNRVLGDKFRTLVGRGFYYEKILDKKFKIAAGSFFQVNTAQTETLAQMVLKFFQPQGSEEVLDLFSGVGTFAIILADFVKKITGVEINPIAVADARENLELNSIKNVEFFCQNAESALAKFNQIDLVILDPPRKGLTSELIRSIVGLKPRRLCYISCNPTTLARDLAQFDQLGYEATEIELVDLFPQTYHIETVAKIMPKQ</sequence>
<dbReference type="InterPro" id="IPR012340">
    <property type="entry name" value="NA-bd_OB-fold"/>
</dbReference>
<dbReference type="SUPFAM" id="SSF53335">
    <property type="entry name" value="S-adenosyl-L-methionine-dependent methyltransferases"/>
    <property type="match status" value="1"/>
</dbReference>
<comment type="similarity">
    <text evidence="4">Belongs to the class I-like SAM-binding methyltransferase superfamily. RNA M5U methyltransferase family.</text>
</comment>
<feature type="active site" description="Nucleophile" evidence="4">
    <location>
        <position position="417"/>
    </location>
</feature>
<dbReference type="FunFam" id="3.40.50.150:FF:000009">
    <property type="entry name" value="23S rRNA (Uracil(1939)-C(5))-methyltransferase RlmD"/>
    <property type="match status" value="1"/>
</dbReference>
<dbReference type="EMBL" id="DTLI01000218">
    <property type="protein sequence ID" value="HHS52996.1"/>
    <property type="molecule type" value="Genomic_DNA"/>
</dbReference>
<evidence type="ECO:0000256" key="4">
    <source>
        <dbReference type="PROSITE-ProRule" id="PRU01024"/>
    </source>
</evidence>
<dbReference type="Gene3D" id="2.40.50.1070">
    <property type="match status" value="1"/>
</dbReference>
<dbReference type="PANTHER" id="PTHR11061:SF30">
    <property type="entry name" value="TRNA (URACIL(54)-C(5))-METHYLTRANSFERASE"/>
    <property type="match status" value="1"/>
</dbReference>
<dbReference type="GO" id="GO:0070475">
    <property type="term" value="P:rRNA base methylation"/>
    <property type="evidence" value="ECO:0007669"/>
    <property type="project" value="TreeGrafter"/>
</dbReference>
<dbReference type="InterPro" id="IPR029063">
    <property type="entry name" value="SAM-dependent_MTases_sf"/>
</dbReference>
<protein>
    <submittedName>
        <fullName evidence="6">23S rRNA (Uracil(1939)-C(5))-methyltransferase RlmD</fullName>
        <ecNumber evidence="6">2.1.1.190</ecNumber>
    </submittedName>
</protein>
<dbReference type="Pfam" id="PF05958">
    <property type="entry name" value="tRNA_U5-meth_tr"/>
    <property type="match status" value="1"/>
</dbReference>
<evidence type="ECO:0000256" key="2">
    <source>
        <dbReference type="ARBA" id="ARBA00022679"/>
    </source>
</evidence>
<evidence type="ECO:0000256" key="3">
    <source>
        <dbReference type="ARBA" id="ARBA00022691"/>
    </source>
</evidence>
<accession>A0A7C6ECS4</accession>
<dbReference type="PROSITE" id="PS01230">
    <property type="entry name" value="TRMA_1"/>
    <property type="match status" value="1"/>
</dbReference>
<proteinExistence type="inferred from homology"/>
<keyword evidence="1 4" id="KW-0489">Methyltransferase</keyword>
<reference evidence="6" key="1">
    <citation type="journal article" date="2020" name="mSystems">
        <title>Genome- and Community-Level Interaction Insights into Carbon Utilization and Element Cycling Functions of Hydrothermarchaeota in Hydrothermal Sediment.</title>
        <authorList>
            <person name="Zhou Z."/>
            <person name="Liu Y."/>
            <person name="Xu W."/>
            <person name="Pan J."/>
            <person name="Luo Z.H."/>
            <person name="Li M."/>
        </authorList>
    </citation>
    <scope>NUCLEOTIDE SEQUENCE [LARGE SCALE GENOMIC DNA]</scope>
    <source>
        <strain evidence="6">SpSt-876</strain>
    </source>
</reference>
<dbReference type="InterPro" id="IPR030390">
    <property type="entry name" value="MeTrfase_TrmA_AS"/>
</dbReference>
<dbReference type="NCBIfam" id="TIGR00479">
    <property type="entry name" value="rumA"/>
    <property type="match status" value="1"/>
</dbReference>
<dbReference type="CDD" id="cd02440">
    <property type="entry name" value="AdoMet_MTases"/>
    <property type="match status" value="1"/>
</dbReference>
<dbReference type="PROSITE" id="PS01231">
    <property type="entry name" value="TRMA_2"/>
    <property type="match status" value="1"/>
</dbReference>
<dbReference type="InterPro" id="IPR010280">
    <property type="entry name" value="U5_MeTrfase_fam"/>
</dbReference>
<feature type="active site" evidence="5">
    <location>
        <position position="417"/>
    </location>
</feature>
<name>A0A7C6ECS4_UNCW3</name>
<dbReference type="SUPFAM" id="SSF50249">
    <property type="entry name" value="Nucleic acid-binding proteins"/>
    <property type="match status" value="1"/>
</dbReference>
<evidence type="ECO:0000256" key="1">
    <source>
        <dbReference type="ARBA" id="ARBA00022603"/>
    </source>
</evidence>
<dbReference type="EC" id="2.1.1.190" evidence="6"/>
<keyword evidence="2 4" id="KW-0808">Transferase</keyword>
<feature type="binding site" evidence="4">
    <location>
        <position position="296"/>
    </location>
    <ligand>
        <name>S-adenosyl-L-methionine</name>
        <dbReference type="ChEBI" id="CHEBI:59789"/>
    </ligand>
</feature>
<feature type="binding site" evidence="4">
    <location>
        <position position="390"/>
    </location>
    <ligand>
        <name>S-adenosyl-L-methionine</name>
        <dbReference type="ChEBI" id="CHEBI:59789"/>
    </ligand>
</feature>
<feature type="binding site" evidence="4">
    <location>
        <position position="346"/>
    </location>
    <ligand>
        <name>S-adenosyl-L-methionine</name>
        <dbReference type="ChEBI" id="CHEBI:59789"/>
    </ligand>
</feature>
<keyword evidence="3 4" id="KW-0949">S-adenosyl-L-methionine</keyword>
<evidence type="ECO:0000313" key="6">
    <source>
        <dbReference type="EMBL" id="HHS52996.1"/>
    </source>
</evidence>
<dbReference type="Gene3D" id="3.40.50.150">
    <property type="entry name" value="Vaccinia Virus protein VP39"/>
    <property type="match status" value="1"/>
</dbReference>
<dbReference type="Gene3D" id="2.40.50.140">
    <property type="entry name" value="Nucleic acid-binding proteins"/>
    <property type="match status" value="1"/>
</dbReference>
<evidence type="ECO:0000256" key="5">
    <source>
        <dbReference type="PROSITE-ProRule" id="PRU10015"/>
    </source>
</evidence>